<keyword evidence="2" id="KW-1185">Reference proteome</keyword>
<sequence>MESNRLPNVIKKWLEISNSQNIEGINTVELKQRLQMKLKPDQKKWYSGKAIQHFTIDPPFFEWNSKININPLVTVSGQDRFQNGVGEMLIKLFDIFPVVNEKNNPKIDQGTMQRFLAEISWFPIAATKKYLIWEQIDNLTAKATMELYGVSVTGTFVFDENGHFKQFKTLRYKGADKSSKRIPWIVTALKYGEFQGVTVPVELKAEWELENSLWTWLQLEVTDIKYS</sequence>
<evidence type="ECO:0000313" key="1">
    <source>
        <dbReference type="EMBL" id="QCK15184.1"/>
    </source>
</evidence>
<name>A0A4D7K2S7_9BACT</name>
<accession>A0A4D7K2S7</accession>
<dbReference type="InterPro" id="IPR054213">
    <property type="entry name" value="DUF6920"/>
</dbReference>
<dbReference type="KEGG" id="fpf:DCC35_10710"/>
<dbReference type="RefSeq" id="WP_137090769.1">
    <property type="nucleotide sequence ID" value="NZ_CP028923.1"/>
</dbReference>
<dbReference type="OrthoDB" id="9786534at2"/>
<organism evidence="1 2">
    <name type="scientific">Mangrovivirga cuniculi</name>
    <dbReference type="NCBI Taxonomy" id="2715131"/>
    <lineage>
        <taxon>Bacteria</taxon>
        <taxon>Pseudomonadati</taxon>
        <taxon>Bacteroidota</taxon>
        <taxon>Cytophagia</taxon>
        <taxon>Cytophagales</taxon>
        <taxon>Mangrovivirgaceae</taxon>
        <taxon>Mangrovivirga</taxon>
    </lineage>
</organism>
<dbReference type="AlphaFoldDB" id="A0A4D7K2S7"/>
<gene>
    <name evidence="1" type="ORF">DCC35_10710</name>
</gene>
<evidence type="ECO:0000313" key="2">
    <source>
        <dbReference type="Proteomes" id="UP000298616"/>
    </source>
</evidence>
<protein>
    <submittedName>
        <fullName evidence="1">Uncharacterized protein</fullName>
    </submittedName>
</protein>
<dbReference type="Proteomes" id="UP000298616">
    <property type="component" value="Chromosome"/>
</dbReference>
<dbReference type="EMBL" id="CP028923">
    <property type="protein sequence ID" value="QCK15184.1"/>
    <property type="molecule type" value="Genomic_DNA"/>
</dbReference>
<dbReference type="Pfam" id="PF21900">
    <property type="entry name" value="DUF6920"/>
    <property type="match status" value="1"/>
</dbReference>
<proteinExistence type="predicted"/>
<reference evidence="1 2" key="1">
    <citation type="submission" date="2018-04" db="EMBL/GenBank/DDBJ databases">
        <title>Complete genome uncultured novel isolate.</title>
        <authorList>
            <person name="Merlino G."/>
        </authorList>
    </citation>
    <scope>NUCLEOTIDE SEQUENCE [LARGE SCALE GENOMIC DNA]</scope>
    <source>
        <strain evidence="2">R1DC9</strain>
    </source>
</reference>